<evidence type="ECO:0000313" key="3">
    <source>
        <dbReference type="EMBL" id="MCZ9290204.1"/>
    </source>
</evidence>
<organism evidence="3 4">
    <name type="scientific">Corynebacterium evansiae</name>
    <dbReference type="NCBI Taxonomy" id="2913499"/>
    <lineage>
        <taxon>Bacteria</taxon>
        <taxon>Bacillati</taxon>
        <taxon>Actinomycetota</taxon>
        <taxon>Actinomycetes</taxon>
        <taxon>Mycobacteriales</taxon>
        <taxon>Corynebacteriaceae</taxon>
        <taxon>Corynebacterium</taxon>
    </lineage>
</organism>
<dbReference type="InterPro" id="IPR022742">
    <property type="entry name" value="Hydrolase_4"/>
</dbReference>
<evidence type="ECO:0000313" key="4">
    <source>
        <dbReference type="Proteomes" id="UP001146469"/>
    </source>
</evidence>
<sequence>MSDSKHQGKTTRTQPRREPTLLPVEMADGTTSQVRLFLPGTAKVGEEGTDATASSSAANSANSPADAAWDRARPLIVVWPGFGMGARYYDPIAWELADRGYPVVTGELRGQGSSTAVATRKHQWGYHHLASQDYPRTIRAAKEALGVNKDHPTLMLCHSMGGQIGALFLARPEAAELGIRGMMGVGSGTPYYKGFEGKQRTRLRFGTYQIMLNILLFGYQPTGVLDLAGYGRQSGTQLREWFRYGQTNRLHKLADQDMDYEEAKKSVRTPVLLTRCANDEDCPMASAENLGSELPADVVQVEELDSQLGHNRWAREPELVSDRLEEFWRGMAD</sequence>
<proteinExistence type="predicted"/>
<dbReference type="GO" id="GO:0016787">
    <property type="term" value="F:hydrolase activity"/>
    <property type="evidence" value="ECO:0007669"/>
    <property type="project" value="UniProtKB-KW"/>
</dbReference>
<comment type="caution">
    <text evidence="3">The sequence shown here is derived from an EMBL/GenBank/DDBJ whole genome shotgun (WGS) entry which is preliminary data.</text>
</comment>
<evidence type="ECO:0000256" key="1">
    <source>
        <dbReference type="SAM" id="MobiDB-lite"/>
    </source>
</evidence>
<reference evidence="3" key="1">
    <citation type="submission" date="2022-02" db="EMBL/GenBank/DDBJ databases">
        <title>Corynebacterium sp. from urogenital microbiome.</title>
        <authorList>
            <person name="Cappelli E.A."/>
            <person name="Ribeiro T.G."/>
            <person name="Peixe L."/>
        </authorList>
    </citation>
    <scope>NUCLEOTIDE SEQUENCE</scope>
    <source>
        <strain evidence="3">C8Ua_174</strain>
    </source>
</reference>
<accession>A0A9X3LMU7</accession>
<dbReference type="AlphaFoldDB" id="A0A9X3LMU7"/>
<dbReference type="Gene3D" id="3.40.50.1820">
    <property type="entry name" value="alpha/beta hydrolase"/>
    <property type="match status" value="1"/>
</dbReference>
<protein>
    <submittedName>
        <fullName evidence="3">Alpha/beta fold hydrolase</fullName>
    </submittedName>
</protein>
<feature type="region of interest" description="Disordered" evidence="1">
    <location>
        <begin position="1"/>
        <end position="28"/>
    </location>
</feature>
<evidence type="ECO:0000259" key="2">
    <source>
        <dbReference type="Pfam" id="PF12146"/>
    </source>
</evidence>
<name>A0A9X3LMU7_9CORY</name>
<feature type="domain" description="Serine aminopeptidase S33" evidence="2">
    <location>
        <begin position="72"/>
        <end position="174"/>
    </location>
</feature>
<keyword evidence="4" id="KW-1185">Reference proteome</keyword>
<dbReference type="InterPro" id="IPR029058">
    <property type="entry name" value="AB_hydrolase_fold"/>
</dbReference>
<dbReference type="SUPFAM" id="SSF53474">
    <property type="entry name" value="alpha/beta-Hydrolases"/>
    <property type="match status" value="1"/>
</dbReference>
<dbReference type="RefSeq" id="WP_269944735.1">
    <property type="nucleotide sequence ID" value="NZ_JAKMUT010000007.1"/>
</dbReference>
<gene>
    <name evidence="3" type="ORF">L8V00_08310</name>
</gene>
<dbReference type="EMBL" id="JAKMUT010000007">
    <property type="protein sequence ID" value="MCZ9290204.1"/>
    <property type="molecule type" value="Genomic_DNA"/>
</dbReference>
<dbReference type="PIRSF" id="PIRSF037442">
    <property type="entry name" value="UCP037442_abhydr"/>
    <property type="match status" value="1"/>
</dbReference>
<feature type="compositionally biased region" description="Low complexity" evidence="1">
    <location>
        <begin position="50"/>
        <end position="65"/>
    </location>
</feature>
<dbReference type="InterPro" id="IPR017208">
    <property type="entry name" value="UCP037442_abhydr"/>
</dbReference>
<keyword evidence="3" id="KW-0378">Hydrolase</keyword>
<feature type="region of interest" description="Disordered" evidence="1">
    <location>
        <begin position="45"/>
        <end position="65"/>
    </location>
</feature>
<dbReference type="Proteomes" id="UP001146469">
    <property type="component" value="Unassembled WGS sequence"/>
</dbReference>
<dbReference type="Pfam" id="PF12146">
    <property type="entry name" value="Hydrolase_4"/>
    <property type="match status" value="1"/>
</dbReference>